<dbReference type="InterPro" id="IPR051544">
    <property type="entry name" value="TPS_OM_transporter"/>
</dbReference>
<organism evidence="7">
    <name type="scientific">Rhodopseudomonas palustris (strain BisB18)</name>
    <dbReference type="NCBI Taxonomy" id="316056"/>
    <lineage>
        <taxon>Bacteria</taxon>
        <taxon>Pseudomonadati</taxon>
        <taxon>Pseudomonadota</taxon>
        <taxon>Alphaproteobacteria</taxon>
        <taxon>Hyphomicrobiales</taxon>
        <taxon>Nitrobacteraceae</taxon>
        <taxon>Rhodopseudomonas</taxon>
    </lineage>
</organism>
<feature type="domain" description="Haemolysin activator HlyB C-terminal" evidence="5">
    <location>
        <begin position="223"/>
        <end position="552"/>
    </location>
</feature>
<dbReference type="eggNOG" id="COG2831">
    <property type="taxonomic scope" value="Bacteria"/>
</dbReference>
<dbReference type="KEGG" id="rpc:RPC_2993"/>
<feature type="compositionally biased region" description="Polar residues" evidence="4">
    <location>
        <begin position="44"/>
        <end position="58"/>
    </location>
</feature>
<dbReference type="GO" id="GO:0098046">
    <property type="term" value="C:type V protein secretion system complex"/>
    <property type="evidence" value="ECO:0007669"/>
    <property type="project" value="TreeGrafter"/>
</dbReference>
<evidence type="ECO:0000259" key="6">
    <source>
        <dbReference type="Pfam" id="PF08479"/>
    </source>
</evidence>
<dbReference type="AlphaFoldDB" id="Q212Z8"/>
<feature type="region of interest" description="Disordered" evidence="4">
    <location>
        <begin position="37"/>
        <end position="82"/>
    </location>
</feature>
<evidence type="ECO:0000313" key="7">
    <source>
        <dbReference type="EMBL" id="ABD88538.1"/>
    </source>
</evidence>
<dbReference type="InterPro" id="IPR005565">
    <property type="entry name" value="Hemolysn_activator_HlyB_C"/>
</dbReference>
<feature type="compositionally biased region" description="Low complexity" evidence="4">
    <location>
        <begin position="60"/>
        <end position="82"/>
    </location>
</feature>
<dbReference type="Gene3D" id="2.40.160.50">
    <property type="entry name" value="membrane protein fhac: a member of the omp85/tpsb transporter family"/>
    <property type="match status" value="1"/>
</dbReference>
<proteinExistence type="predicted"/>
<accession>Q212Z8</accession>
<dbReference type="Pfam" id="PF03865">
    <property type="entry name" value="ShlB"/>
    <property type="match status" value="1"/>
</dbReference>
<dbReference type="Pfam" id="PF08479">
    <property type="entry name" value="POTRA_2"/>
    <property type="match status" value="1"/>
</dbReference>
<gene>
    <name evidence="7" type="ordered locus">RPC_2993</name>
</gene>
<dbReference type="InterPro" id="IPR013686">
    <property type="entry name" value="Polypept-transport_assoc_ShlB"/>
</dbReference>
<evidence type="ECO:0000259" key="5">
    <source>
        <dbReference type="Pfam" id="PF03865"/>
    </source>
</evidence>
<dbReference type="Gene3D" id="3.10.20.310">
    <property type="entry name" value="membrane protein fhac"/>
    <property type="match status" value="1"/>
</dbReference>
<dbReference type="GO" id="GO:0008320">
    <property type="term" value="F:protein transmembrane transporter activity"/>
    <property type="evidence" value="ECO:0007669"/>
    <property type="project" value="TreeGrafter"/>
</dbReference>
<evidence type="ECO:0000256" key="1">
    <source>
        <dbReference type="ARBA" id="ARBA00022452"/>
    </source>
</evidence>
<dbReference type="STRING" id="316056.RPC_2993"/>
<dbReference type="PANTHER" id="PTHR34597:SF6">
    <property type="entry name" value="BLR6126 PROTEIN"/>
    <property type="match status" value="1"/>
</dbReference>
<name>Q212Z8_RHOPB</name>
<feature type="domain" description="Polypeptide-transport-associated ShlB-type" evidence="6">
    <location>
        <begin position="86"/>
        <end position="160"/>
    </location>
</feature>
<evidence type="ECO:0000256" key="3">
    <source>
        <dbReference type="ARBA" id="ARBA00023237"/>
    </source>
</evidence>
<dbReference type="PANTHER" id="PTHR34597">
    <property type="entry name" value="SLR1661 PROTEIN"/>
    <property type="match status" value="1"/>
</dbReference>
<dbReference type="EMBL" id="CP000301">
    <property type="protein sequence ID" value="ABD88538.1"/>
    <property type="molecule type" value="Genomic_DNA"/>
</dbReference>
<protein>
    <submittedName>
        <fullName evidence="7">Hemolysin activation/secretion protein</fullName>
    </submittedName>
</protein>
<keyword evidence="1" id="KW-0472">Membrane</keyword>
<dbReference type="GO" id="GO:0046819">
    <property type="term" value="P:protein secretion by the type V secretion system"/>
    <property type="evidence" value="ECO:0007669"/>
    <property type="project" value="TreeGrafter"/>
</dbReference>
<keyword evidence="2" id="KW-0812">Transmembrane</keyword>
<sequence length="590" mass="63524">MAFGIRSGTTAGRGWQIAACCLALATCDGRSTLAAAAPAESMTGEPNRSSQATDSSAIASRPGRPAGTGSPGTSSKAAASGTTSRFDIDEYRVEGAENLPQIEVESAVYPYLGPGRTSDDVEKARAALEKAYHDKGLQTVGVSVPQQDAQRGFVVLKVVENKVGRLRVKGSRYFDLAEIKRRAPSVKEGALPNLQAVTNDIVALNRWPDRRVTPALRAGVTPGTVDVDLNVEDTYPLHGSVELNNRQSPSTTPLRLSASLRYDNLWQLGHSMTVSYQVAPQNPKDATVVSASYLARTDYDWLNILVYGLKSDSSVATVGGSNVVGPGQVIGFRDVITLPTRGELFHTLSLGADYKDFQQTLSLADGSFDSPVKYVPLVAAYSATWQGDGRLTQLNAAVTTGLRGAGSSPEQFDVKRYKATGSFAHLRGDLSHTQELPGGLQLFGKLQGQLADQPLVSSEQFSLGGQDTVRGYLESEVLGDYGVAGTLELRSPNLAPYWEQTLENPTGAPVKFNVFDEWRFFAFADAGHAKIHNPLEEQQQRFDLASYGVGTRVKTLRYLNGIVFVGIPVTSQQVTVARSPLVSFRIWGEF</sequence>
<keyword evidence="3" id="KW-0998">Cell outer membrane</keyword>
<dbReference type="HOGENOM" id="CLU_037019_0_0_5"/>
<reference evidence="7" key="1">
    <citation type="submission" date="2006-03" db="EMBL/GenBank/DDBJ databases">
        <title>Complete sequence of Rhodopseudomonas palustris BisB18.</title>
        <authorList>
            <consortium name="US DOE Joint Genome Institute"/>
            <person name="Copeland A."/>
            <person name="Lucas S."/>
            <person name="Lapidus A."/>
            <person name="Barry K."/>
            <person name="Detter J.C."/>
            <person name="Glavina del Rio T."/>
            <person name="Hammon N."/>
            <person name="Israni S."/>
            <person name="Dalin E."/>
            <person name="Tice H."/>
            <person name="Pitluck S."/>
            <person name="Chain P."/>
            <person name="Malfatti S."/>
            <person name="Shin M."/>
            <person name="Vergez L."/>
            <person name="Schmutz J."/>
            <person name="Larimer F."/>
            <person name="Land M."/>
            <person name="Hauser L."/>
            <person name="Pelletier D.A."/>
            <person name="Kyrpides N."/>
            <person name="Anderson I."/>
            <person name="Oda Y."/>
            <person name="Harwood C.S."/>
            <person name="Richardson P."/>
        </authorList>
    </citation>
    <scope>NUCLEOTIDE SEQUENCE [LARGE SCALE GENOMIC DNA]</scope>
    <source>
        <strain evidence="7">BisB18</strain>
    </source>
</reference>
<evidence type="ECO:0000256" key="4">
    <source>
        <dbReference type="SAM" id="MobiDB-lite"/>
    </source>
</evidence>
<keyword evidence="1" id="KW-1134">Transmembrane beta strand</keyword>
<evidence type="ECO:0000256" key="2">
    <source>
        <dbReference type="ARBA" id="ARBA00022692"/>
    </source>
</evidence>